<evidence type="ECO:0000313" key="2">
    <source>
        <dbReference type="Proteomes" id="UP001152795"/>
    </source>
</evidence>
<keyword evidence="2" id="KW-1185">Reference proteome</keyword>
<protein>
    <submittedName>
        <fullName evidence="1">Uncharacterized protein</fullName>
    </submittedName>
</protein>
<evidence type="ECO:0000313" key="1">
    <source>
        <dbReference type="EMBL" id="CAB4036244.1"/>
    </source>
</evidence>
<organism evidence="1 2">
    <name type="scientific">Paramuricea clavata</name>
    <name type="common">Red gorgonian</name>
    <name type="synonym">Violescent sea-whip</name>
    <dbReference type="NCBI Taxonomy" id="317549"/>
    <lineage>
        <taxon>Eukaryota</taxon>
        <taxon>Metazoa</taxon>
        <taxon>Cnidaria</taxon>
        <taxon>Anthozoa</taxon>
        <taxon>Octocorallia</taxon>
        <taxon>Malacalcyonacea</taxon>
        <taxon>Plexauridae</taxon>
        <taxon>Paramuricea</taxon>
    </lineage>
</organism>
<dbReference type="EMBL" id="CACRXK020021827">
    <property type="protein sequence ID" value="CAB4036244.1"/>
    <property type="molecule type" value="Genomic_DNA"/>
</dbReference>
<dbReference type="AlphaFoldDB" id="A0A6S7K138"/>
<proteinExistence type="predicted"/>
<comment type="caution">
    <text evidence="1">The sequence shown here is derived from an EMBL/GenBank/DDBJ whole genome shotgun (WGS) entry which is preliminary data.</text>
</comment>
<accession>A0A6S7K138</accession>
<gene>
    <name evidence="1" type="ORF">PACLA_8A009098</name>
</gene>
<feature type="non-terminal residue" evidence="1">
    <location>
        <position position="1"/>
    </location>
</feature>
<name>A0A6S7K138_PARCT</name>
<reference evidence="1" key="1">
    <citation type="submission" date="2020-04" db="EMBL/GenBank/DDBJ databases">
        <authorList>
            <person name="Alioto T."/>
            <person name="Alioto T."/>
            <person name="Gomez Garrido J."/>
        </authorList>
    </citation>
    <scope>NUCLEOTIDE SEQUENCE</scope>
    <source>
        <strain evidence="1">A484AB</strain>
    </source>
</reference>
<dbReference type="Proteomes" id="UP001152795">
    <property type="component" value="Unassembled WGS sequence"/>
</dbReference>
<sequence>LKEKECYDVLSVGLLDLIKEMEESKTIKVDNNIYEIEYSLGGDWTFWASDWTSLAFACIVPSAQNCRGITQSLVYPGSKVWSQNI</sequence>